<evidence type="ECO:0000259" key="3">
    <source>
        <dbReference type="Pfam" id="PF03763"/>
    </source>
</evidence>
<proteinExistence type="inferred from homology"/>
<dbReference type="InterPro" id="IPR005516">
    <property type="entry name" value="Remorin_C"/>
</dbReference>
<dbReference type="PANTHER" id="PTHR31775">
    <property type="entry name" value="OS02G0117200 PROTEIN"/>
    <property type="match status" value="1"/>
</dbReference>
<feature type="coiled-coil region" evidence="2">
    <location>
        <begin position="57"/>
        <end position="84"/>
    </location>
</feature>
<reference evidence="4 5" key="1">
    <citation type="submission" date="2018-04" db="EMBL/GenBank/DDBJ databases">
        <authorList>
            <person name="Vogel A."/>
        </authorList>
    </citation>
    <scope>NUCLEOTIDE SEQUENCE [LARGE SCALE GENOMIC DNA]</scope>
</reference>
<name>A0A484LEJ7_9ASTE</name>
<organism evidence="4 5">
    <name type="scientific">Cuscuta campestris</name>
    <dbReference type="NCBI Taxonomy" id="132261"/>
    <lineage>
        <taxon>Eukaryota</taxon>
        <taxon>Viridiplantae</taxon>
        <taxon>Streptophyta</taxon>
        <taxon>Embryophyta</taxon>
        <taxon>Tracheophyta</taxon>
        <taxon>Spermatophyta</taxon>
        <taxon>Magnoliopsida</taxon>
        <taxon>eudicotyledons</taxon>
        <taxon>Gunneridae</taxon>
        <taxon>Pentapetalae</taxon>
        <taxon>asterids</taxon>
        <taxon>lamiids</taxon>
        <taxon>Solanales</taxon>
        <taxon>Convolvulaceae</taxon>
        <taxon>Cuscuteae</taxon>
        <taxon>Cuscuta</taxon>
        <taxon>Cuscuta subgen. Grammica</taxon>
        <taxon>Cuscuta sect. Cleistogrammica</taxon>
    </lineage>
</organism>
<dbReference type="EMBL" id="OOIL02001369">
    <property type="protein sequence ID" value="VFQ74757.1"/>
    <property type="molecule type" value="Genomic_DNA"/>
</dbReference>
<accession>A0A484LEJ7</accession>
<protein>
    <recommendedName>
        <fullName evidence="3">Remorin C-terminal domain-containing protein</fullName>
    </recommendedName>
</protein>
<dbReference type="Pfam" id="PF03763">
    <property type="entry name" value="Remorin_C"/>
    <property type="match status" value="1"/>
</dbReference>
<evidence type="ECO:0000256" key="2">
    <source>
        <dbReference type="SAM" id="Coils"/>
    </source>
</evidence>
<evidence type="ECO:0000256" key="1">
    <source>
        <dbReference type="ARBA" id="ARBA00005711"/>
    </source>
</evidence>
<dbReference type="Proteomes" id="UP000595140">
    <property type="component" value="Unassembled WGS sequence"/>
</dbReference>
<gene>
    <name evidence="4" type="ORF">CCAM_LOCUS16533</name>
</gene>
<dbReference type="PANTHER" id="PTHR31775:SF31">
    <property type="entry name" value="REMORIN-LIKE"/>
    <property type="match status" value="1"/>
</dbReference>
<keyword evidence="5" id="KW-1185">Reference proteome</keyword>
<feature type="domain" description="Remorin C-terminal" evidence="3">
    <location>
        <begin position="22"/>
        <end position="127"/>
    </location>
</feature>
<dbReference type="OrthoDB" id="684343at2759"/>
<evidence type="ECO:0000313" key="4">
    <source>
        <dbReference type="EMBL" id="VFQ74757.1"/>
    </source>
</evidence>
<comment type="similarity">
    <text evidence="1">Belongs to the remorin family.</text>
</comment>
<sequence>MTTARKGSLNRDIALSKIEDEKRTSFIKAWVDGEKSKIENKTQKNLAEVLSWENTKRASIEAKLKKIEEEIERKKAEYDEKMKNKVALVHKEAEEKKSLVLCKRSEELLQVEEMGAKFRVSRHVPKKALLRCFG</sequence>
<evidence type="ECO:0000313" key="5">
    <source>
        <dbReference type="Proteomes" id="UP000595140"/>
    </source>
</evidence>
<keyword evidence="2" id="KW-0175">Coiled coil</keyword>
<dbReference type="AlphaFoldDB" id="A0A484LEJ7"/>